<evidence type="ECO:0000313" key="2">
    <source>
        <dbReference type="EMBL" id="DAF42777.1"/>
    </source>
</evidence>
<proteinExistence type="predicted"/>
<organism evidence="2">
    <name type="scientific">Siphoviridae sp. ctHip2</name>
    <dbReference type="NCBI Taxonomy" id="2827830"/>
    <lineage>
        <taxon>Viruses</taxon>
        <taxon>Duplodnaviria</taxon>
        <taxon>Heunggongvirae</taxon>
        <taxon>Uroviricota</taxon>
        <taxon>Caudoviricetes</taxon>
    </lineage>
</organism>
<protein>
    <submittedName>
        <fullName evidence="2">Uncharacterized protein</fullName>
    </submittedName>
</protein>
<evidence type="ECO:0000256" key="1">
    <source>
        <dbReference type="SAM" id="Phobius"/>
    </source>
</evidence>
<reference evidence="2" key="1">
    <citation type="journal article" date="2021" name="Proc. Natl. Acad. Sci. U.S.A.">
        <title>A Catalog of Tens of Thousands of Viruses from Human Metagenomes Reveals Hidden Associations with Chronic Diseases.</title>
        <authorList>
            <person name="Tisza M.J."/>
            <person name="Buck C.B."/>
        </authorList>
    </citation>
    <scope>NUCLEOTIDE SEQUENCE</scope>
    <source>
        <strain evidence="2">CtHip2</strain>
    </source>
</reference>
<keyword evidence="1" id="KW-0472">Membrane</keyword>
<keyword evidence="1" id="KW-0812">Transmembrane</keyword>
<keyword evidence="1" id="KW-1133">Transmembrane helix</keyword>
<feature type="transmembrane region" description="Helical" evidence="1">
    <location>
        <begin position="12"/>
        <end position="31"/>
    </location>
</feature>
<accession>A0A8S5RVY4</accession>
<name>A0A8S5RVY4_9CAUD</name>
<dbReference type="EMBL" id="BK032497">
    <property type="protein sequence ID" value="DAF42777.1"/>
    <property type="molecule type" value="Genomic_DNA"/>
</dbReference>
<sequence>MSFFYYCIYFHSFFLLLLSFILIISFIFKIVKNFYKSLKLNC</sequence>